<feature type="compositionally biased region" description="Low complexity" evidence="1">
    <location>
        <begin position="113"/>
        <end position="129"/>
    </location>
</feature>
<feature type="region of interest" description="Disordered" evidence="1">
    <location>
        <begin position="77"/>
        <end position="129"/>
    </location>
</feature>
<dbReference type="EMBL" id="JASCZI010211911">
    <property type="protein sequence ID" value="MED6197506.1"/>
    <property type="molecule type" value="Genomic_DNA"/>
</dbReference>
<reference evidence="2 3" key="1">
    <citation type="journal article" date="2023" name="Plants (Basel)">
        <title>Bridging the Gap: Combining Genomics and Transcriptomics Approaches to Understand Stylosanthes scabra, an Orphan Legume from the Brazilian Caatinga.</title>
        <authorList>
            <person name="Ferreira-Neto J.R.C."/>
            <person name="da Silva M.D."/>
            <person name="Binneck E."/>
            <person name="de Melo N.F."/>
            <person name="da Silva R.H."/>
            <person name="de Melo A.L.T.M."/>
            <person name="Pandolfi V."/>
            <person name="Bustamante F.O."/>
            <person name="Brasileiro-Vidal A.C."/>
            <person name="Benko-Iseppon A.M."/>
        </authorList>
    </citation>
    <scope>NUCLEOTIDE SEQUENCE [LARGE SCALE GENOMIC DNA]</scope>
    <source>
        <tissue evidence="2">Leaves</tissue>
    </source>
</reference>
<proteinExistence type="predicted"/>
<comment type="caution">
    <text evidence="2">The sequence shown here is derived from an EMBL/GenBank/DDBJ whole genome shotgun (WGS) entry which is preliminary data.</text>
</comment>
<dbReference type="SUPFAM" id="SSF51197">
    <property type="entry name" value="Clavaminate synthase-like"/>
    <property type="match status" value="1"/>
</dbReference>
<dbReference type="Proteomes" id="UP001341840">
    <property type="component" value="Unassembled WGS sequence"/>
</dbReference>
<evidence type="ECO:0000256" key="1">
    <source>
        <dbReference type="SAM" id="MobiDB-lite"/>
    </source>
</evidence>
<dbReference type="Gene3D" id="2.60.120.330">
    <property type="entry name" value="B-lactam Antibiotic, Isopenicillin N Synthase, Chain"/>
    <property type="match status" value="1"/>
</dbReference>
<protein>
    <submittedName>
        <fullName evidence="2">Uncharacterized protein</fullName>
    </submittedName>
</protein>
<evidence type="ECO:0000313" key="2">
    <source>
        <dbReference type="EMBL" id="MED6197506.1"/>
    </source>
</evidence>
<dbReference type="InterPro" id="IPR027443">
    <property type="entry name" value="IPNS-like_sf"/>
</dbReference>
<keyword evidence="3" id="KW-1185">Reference proteome</keyword>
<sequence length="129" mass="14651">MDELLDVIREFHEQPSEIKKEWYSRDPKKVRFYCNGDLFLAKAANWRDTISFDFQDGPLSPHSYPLVCRVILGDQELNQQHKSTSHSPPSLPPSIVHHDGQINTTTMELQPQASSSHLLSNASSPHLTS</sequence>
<gene>
    <name evidence="2" type="ORF">PIB30_057048</name>
</gene>
<organism evidence="2 3">
    <name type="scientific">Stylosanthes scabra</name>
    <dbReference type="NCBI Taxonomy" id="79078"/>
    <lineage>
        <taxon>Eukaryota</taxon>
        <taxon>Viridiplantae</taxon>
        <taxon>Streptophyta</taxon>
        <taxon>Embryophyta</taxon>
        <taxon>Tracheophyta</taxon>
        <taxon>Spermatophyta</taxon>
        <taxon>Magnoliopsida</taxon>
        <taxon>eudicotyledons</taxon>
        <taxon>Gunneridae</taxon>
        <taxon>Pentapetalae</taxon>
        <taxon>rosids</taxon>
        <taxon>fabids</taxon>
        <taxon>Fabales</taxon>
        <taxon>Fabaceae</taxon>
        <taxon>Papilionoideae</taxon>
        <taxon>50 kb inversion clade</taxon>
        <taxon>dalbergioids sensu lato</taxon>
        <taxon>Dalbergieae</taxon>
        <taxon>Pterocarpus clade</taxon>
        <taxon>Stylosanthes</taxon>
    </lineage>
</organism>
<accession>A0ABU6XHG9</accession>
<name>A0ABU6XHG9_9FABA</name>
<evidence type="ECO:0000313" key="3">
    <source>
        <dbReference type="Proteomes" id="UP001341840"/>
    </source>
</evidence>
<feature type="compositionally biased region" description="Polar residues" evidence="1">
    <location>
        <begin position="101"/>
        <end position="112"/>
    </location>
</feature>